<accession>A0A2R8BQA6</accession>
<dbReference type="AlphaFoldDB" id="A0A2R8BQA6"/>
<protein>
    <submittedName>
        <fullName evidence="1">Uncharacterized protein</fullName>
    </submittedName>
</protein>
<name>A0A2R8BQA6_9RHOB</name>
<gene>
    <name evidence="1" type="ORF">PAA8504_00145</name>
</gene>
<organism evidence="1 2">
    <name type="scientific">Palleronia abyssalis</name>
    <dbReference type="NCBI Taxonomy" id="1501240"/>
    <lineage>
        <taxon>Bacteria</taxon>
        <taxon>Pseudomonadati</taxon>
        <taxon>Pseudomonadota</taxon>
        <taxon>Alphaproteobacteria</taxon>
        <taxon>Rhodobacterales</taxon>
        <taxon>Roseobacteraceae</taxon>
        <taxon>Palleronia</taxon>
    </lineage>
</organism>
<evidence type="ECO:0000313" key="2">
    <source>
        <dbReference type="Proteomes" id="UP000244912"/>
    </source>
</evidence>
<keyword evidence="2" id="KW-1185">Reference proteome</keyword>
<reference evidence="1 2" key="1">
    <citation type="submission" date="2018-03" db="EMBL/GenBank/DDBJ databases">
        <authorList>
            <person name="Keele B.F."/>
        </authorList>
    </citation>
    <scope>NUCLEOTIDE SEQUENCE [LARGE SCALE GENOMIC DNA]</scope>
    <source>
        <strain evidence="1 2">CECT 8504</strain>
    </source>
</reference>
<sequence length="42" mass="4071">MLNPINSFVAVGASVLGVGIGLALGTGLAVAAHTALALEPKR</sequence>
<evidence type="ECO:0000313" key="1">
    <source>
        <dbReference type="EMBL" id="SPJ22354.1"/>
    </source>
</evidence>
<proteinExistence type="predicted"/>
<dbReference type="Proteomes" id="UP000244912">
    <property type="component" value="Unassembled WGS sequence"/>
</dbReference>
<dbReference type="EMBL" id="ONZF01000001">
    <property type="protein sequence ID" value="SPJ22354.1"/>
    <property type="molecule type" value="Genomic_DNA"/>
</dbReference>